<dbReference type="NCBIfam" id="TIGR02118">
    <property type="entry name" value="EthD family reductase"/>
    <property type="match status" value="1"/>
</dbReference>
<evidence type="ECO:0000313" key="3">
    <source>
        <dbReference type="Proteomes" id="UP000722485"/>
    </source>
</evidence>
<dbReference type="EMBL" id="JAANBB010000283">
    <property type="protein sequence ID" value="KAF7544830.1"/>
    <property type="molecule type" value="Genomic_DNA"/>
</dbReference>
<dbReference type="OrthoDB" id="4892971at2759"/>
<dbReference type="PANTHER" id="PTHR40260">
    <property type="entry name" value="BLR8190 PROTEIN"/>
    <property type="match status" value="1"/>
</dbReference>
<evidence type="ECO:0000256" key="1">
    <source>
        <dbReference type="ARBA" id="ARBA00005986"/>
    </source>
</evidence>
<dbReference type="Proteomes" id="UP000722485">
    <property type="component" value="Unassembled WGS sequence"/>
</dbReference>
<gene>
    <name evidence="2" type="ORF">G7Z17_g9641</name>
</gene>
<reference evidence="2" key="1">
    <citation type="submission" date="2020-03" db="EMBL/GenBank/DDBJ databases">
        <title>Draft Genome Sequence of Cylindrodendrum hubeiense.</title>
        <authorList>
            <person name="Buettner E."/>
            <person name="Kellner H."/>
        </authorList>
    </citation>
    <scope>NUCLEOTIDE SEQUENCE</scope>
    <source>
        <strain evidence="2">IHI 201604</strain>
    </source>
</reference>
<comment type="similarity">
    <text evidence="1">Belongs to the tpcK family.</text>
</comment>
<dbReference type="Gene3D" id="3.30.70.100">
    <property type="match status" value="1"/>
</dbReference>
<dbReference type="InterPro" id="IPR009799">
    <property type="entry name" value="EthD_dom"/>
</dbReference>
<protein>
    <submittedName>
        <fullName evidence="2">Uncharacterized protein</fullName>
    </submittedName>
</protein>
<dbReference type="InterPro" id="IPR011008">
    <property type="entry name" value="Dimeric_a/b-barrel"/>
</dbReference>
<organism evidence="2 3">
    <name type="scientific">Cylindrodendrum hubeiense</name>
    <dbReference type="NCBI Taxonomy" id="595255"/>
    <lineage>
        <taxon>Eukaryota</taxon>
        <taxon>Fungi</taxon>
        <taxon>Dikarya</taxon>
        <taxon>Ascomycota</taxon>
        <taxon>Pezizomycotina</taxon>
        <taxon>Sordariomycetes</taxon>
        <taxon>Hypocreomycetidae</taxon>
        <taxon>Hypocreales</taxon>
        <taxon>Nectriaceae</taxon>
        <taxon>Cylindrodendrum</taxon>
    </lineage>
</organism>
<dbReference type="AlphaFoldDB" id="A0A9P5H8S8"/>
<dbReference type="SUPFAM" id="SSF54909">
    <property type="entry name" value="Dimeric alpha+beta barrel"/>
    <property type="match status" value="1"/>
</dbReference>
<name>A0A9P5H8S8_9HYPO</name>
<sequence length="103" mass="11825">MPAAVSVFYPRTADSTFDVEYYKTTYMPKCQRVFGPQGMKGYRIVALTSESPYSVHCVMYWESCDHFDKAMDHGGHELDDEIQKFSNKMPITCFGDIAFTNLE</sequence>
<proteinExistence type="inferred from homology"/>
<comment type="caution">
    <text evidence="2">The sequence shown here is derived from an EMBL/GenBank/DDBJ whole genome shotgun (WGS) entry which is preliminary data.</text>
</comment>
<dbReference type="PANTHER" id="PTHR40260:SF2">
    <property type="entry name" value="BLR8190 PROTEIN"/>
    <property type="match status" value="1"/>
</dbReference>
<accession>A0A9P5H8S8</accession>
<dbReference type="GO" id="GO:0016491">
    <property type="term" value="F:oxidoreductase activity"/>
    <property type="evidence" value="ECO:0007669"/>
    <property type="project" value="InterPro"/>
</dbReference>
<keyword evidence="3" id="KW-1185">Reference proteome</keyword>
<evidence type="ECO:0000313" key="2">
    <source>
        <dbReference type="EMBL" id="KAF7544830.1"/>
    </source>
</evidence>